<gene>
    <name evidence="2" type="ORF">I7I51_01586</name>
</gene>
<dbReference type="AlphaFoldDB" id="A0A8A1MD45"/>
<evidence type="ECO:0000313" key="3">
    <source>
        <dbReference type="Proteomes" id="UP000663671"/>
    </source>
</evidence>
<keyword evidence="1" id="KW-0472">Membrane</keyword>
<reference evidence="2" key="1">
    <citation type="submission" date="2021-01" db="EMBL/GenBank/DDBJ databases">
        <title>Chromosome-level genome assembly of a human fungal pathogen reveals clustering of transcriptionally co-regulated genes.</title>
        <authorList>
            <person name="Voorhies M."/>
            <person name="Cohen S."/>
            <person name="Shea T.P."/>
            <person name="Petrus S."/>
            <person name="Munoz J.F."/>
            <person name="Poplawski S."/>
            <person name="Goldman W.E."/>
            <person name="Michael T."/>
            <person name="Cuomo C.A."/>
            <person name="Sil A."/>
            <person name="Beyhan S."/>
        </authorList>
    </citation>
    <scope>NUCLEOTIDE SEQUENCE</scope>
    <source>
        <strain evidence="2">WU24</strain>
    </source>
</reference>
<proteinExistence type="predicted"/>
<dbReference type="VEuPathDB" id="FungiDB:I7I51_01586"/>
<evidence type="ECO:0000313" key="2">
    <source>
        <dbReference type="EMBL" id="QSS64518.1"/>
    </source>
</evidence>
<dbReference type="OrthoDB" id="4179303at2759"/>
<keyword evidence="1" id="KW-1133">Transmembrane helix</keyword>
<sequence>MVIRRLDDRPMSCTSGVSRNQALQTTACQGQHDGALFNDSPATTAPQSLASSHLQGSQVLPSGFTTARMLPLLAYISIFYDGYPNNTLHLSAPQLPLNYQCSPNKFVNLATLLFSWLFSFFSFLAPRLRLFHEEPANQEFEAAKKPSSESQIQEMDGPRGILSLSNELLREILDHLAQDPEKCVSVDRLSSVPTHLSQYHSFTTRRMASRKTIERMLTASGRSANGLQI</sequence>
<feature type="transmembrane region" description="Helical" evidence="1">
    <location>
        <begin position="106"/>
        <end position="125"/>
    </location>
</feature>
<organism evidence="2 3">
    <name type="scientific">Ajellomyces capsulatus</name>
    <name type="common">Darling's disease fungus</name>
    <name type="synonym">Histoplasma capsulatum</name>
    <dbReference type="NCBI Taxonomy" id="5037"/>
    <lineage>
        <taxon>Eukaryota</taxon>
        <taxon>Fungi</taxon>
        <taxon>Dikarya</taxon>
        <taxon>Ascomycota</taxon>
        <taxon>Pezizomycotina</taxon>
        <taxon>Eurotiomycetes</taxon>
        <taxon>Eurotiomycetidae</taxon>
        <taxon>Onygenales</taxon>
        <taxon>Ajellomycetaceae</taxon>
        <taxon>Histoplasma</taxon>
    </lineage>
</organism>
<dbReference type="EMBL" id="CP069114">
    <property type="protein sequence ID" value="QSS64518.1"/>
    <property type="molecule type" value="Genomic_DNA"/>
</dbReference>
<evidence type="ECO:0000256" key="1">
    <source>
        <dbReference type="SAM" id="Phobius"/>
    </source>
</evidence>
<protein>
    <submittedName>
        <fullName evidence="2">F-box domain-containing protein</fullName>
    </submittedName>
</protein>
<keyword evidence="1" id="KW-0812">Transmembrane</keyword>
<name>A0A8A1MD45_AJECA</name>
<dbReference type="Proteomes" id="UP000663671">
    <property type="component" value="Chromosome 1"/>
</dbReference>
<accession>A0A8A1MD45</accession>